<gene>
    <name evidence="3" type="ORF">FE782_00775</name>
</gene>
<keyword evidence="1" id="KW-0732">Signal</keyword>
<dbReference type="EMBL" id="VCIW01000001">
    <property type="protein sequence ID" value="TLS53922.1"/>
    <property type="molecule type" value="Genomic_DNA"/>
</dbReference>
<dbReference type="GO" id="GO:0004553">
    <property type="term" value="F:hydrolase activity, hydrolyzing O-glycosyl compounds"/>
    <property type="evidence" value="ECO:0007669"/>
    <property type="project" value="InterPro"/>
</dbReference>
<dbReference type="RefSeq" id="WP_138191518.1">
    <property type="nucleotide sequence ID" value="NZ_VCIW01000001.1"/>
</dbReference>
<dbReference type="Gene3D" id="3.40.50.880">
    <property type="match status" value="1"/>
</dbReference>
<keyword evidence="4" id="KW-1185">Reference proteome</keyword>
<dbReference type="InterPro" id="IPR010502">
    <property type="entry name" value="Carb-bd_dom_fam9"/>
</dbReference>
<dbReference type="OrthoDB" id="605164at2"/>
<dbReference type="SUPFAM" id="SSF52317">
    <property type="entry name" value="Class I glutamine amidotransferase-like"/>
    <property type="match status" value="1"/>
</dbReference>
<evidence type="ECO:0000313" key="4">
    <source>
        <dbReference type="Proteomes" id="UP000309676"/>
    </source>
</evidence>
<proteinExistence type="predicted"/>
<dbReference type="GO" id="GO:0030246">
    <property type="term" value="F:carbohydrate binding"/>
    <property type="evidence" value="ECO:0007669"/>
    <property type="project" value="InterPro"/>
</dbReference>
<evidence type="ECO:0000259" key="2">
    <source>
        <dbReference type="Pfam" id="PF06452"/>
    </source>
</evidence>
<feature type="chain" id="PRO_5024408808" description="Carbohydrate-binding domain-containing protein" evidence="1">
    <location>
        <begin position="27"/>
        <end position="1367"/>
    </location>
</feature>
<feature type="domain" description="Carbohydrate-binding" evidence="2">
    <location>
        <begin position="1192"/>
        <end position="1362"/>
    </location>
</feature>
<reference evidence="3 4" key="1">
    <citation type="submission" date="2019-05" db="EMBL/GenBank/DDBJ databases">
        <authorList>
            <person name="Narsing Rao M.P."/>
            <person name="Li W.J."/>
        </authorList>
    </citation>
    <scope>NUCLEOTIDE SEQUENCE [LARGE SCALE GENOMIC DNA]</scope>
    <source>
        <strain evidence="3 4">SYSU_K30003</strain>
    </source>
</reference>
<evidence type="ECO:0000313" key="3">
    <source>
        <dbReference type="EMBL" id="TLS53922.1"/>
    </source>
</evidence>
<dbReference type="Proteomes" id="UP000309676">
    <property type="component" value="Unassembled WGS sequence"/>
</dbReference>
<dbReference type="Pfam" id="PF06452">
    <property type="entry name" value="CBM9_1"/>
    <property type="match status" value="1"/>
</dbReference>
<feature type="signal peptide" evidence="1">
    <location>
        <begin position="1"/>
        <end position="26"/>
    </location>
</feature>
<dbReference type="SUPFAM" id="SSF49344">
    <property type="entry name" value="CBD9-like"/>
    <property type="match status" value="1"/>
</dbReference>
<sequence length="1367" mass="150412">MMKRWFSLSLAVSMSVGSAIPTIASAGPPAERAEVIRTTFQTNAGYDPAHDIQTDAVMVFPMTLDSSEQLVRSWLDKGYQVDTMLSISHDWHGDYAQGRYDGRSHQDEVQLDRSGNPYMHPTPGTGYVVPTREWNEYVFEFARRTIDAGARRVVFEEPEFWNGAGYSDAFKREWADYYGSPWEDPQSSLAAGFKSEQLKSYLYKRSIDEISTKIKQRYPKVEVLVASHSTVNYNNYGIVALNAELYDLPNVDGFIGQTWSDTAKYPITYAGQSQERLFESAYLEYSSLSSLKTDRDGKDLYALADPAADNAAFDWQELEYAYKTTVSAQLLQPGFQQFQVLPWSVRAFAPAPLQYKSIQMNVFEALKSMYGMPTDVLAGSQGISMLVSDTLTWQNSSGPRAGMESVVGPSVPLVERGIPLRMLPVERISKEALKDTRLLILSYDNWKPVKEETNRVISDWVKSGGVLLYLGGYNPYQEADGWWKTNGFASPQEDLWQRLELGVQAGSETLLGVAGGSAALTPAPDGASIAGSESLTVPGRYRLTAYTPEGVVPLYTYNDRTVAFEQNIGAGSVVVFGVEPSYFASSARSAELIRQLSRYALGKGGHVYMESNTMIARRGPYISIQALSQPAIVHGNYLDLYDSRLSVVSKAELLPYSSALLLDISKMIKTKPSLLFVNGEVIEKQEAMELTSYVVEGPADARAIARLGSDQRYPVGVTAESAEGQTVNVQWEWDNSSRTLLVGHMHDPTGVRVAIHWSKPPIEDSARMELQELSIPFNNKGLDLPYIYSVTGPNGTLEHMRFVDATGEMVLKLNVNDRPDAELFLELANNFVVSASPDATQWTEILNSFDMFDADIHDVTNRGKFAVDPVPYASSEGDLYLKLEDGSKQDGWGAAIYGITFRYEAPLPPLHIQSNPSAPLRVKAGESKTVSLSVANRTGAAQTVHTQAAPIDTVQSLVSFVPATSGESEYLTEDHGSGVNPGLFRYADVSNYFVYRLPVALGAMQPTLTLQIENQFEVSLSSDGVNWTVVDAEPNLVTDGSNRKSRSYPVDGFLNENREFFVKIGDSHKETGHGALLTKVDVSGTMFIANPVTVSPPSFLLEPNETKVITVTIGANPDTPSGMFDQPLRFTVGSGTQTYEIPVEFAWQEPVYTATAAPDSIVADGRIDPGEWDGASEIEVSTTSVAVSRYGKIWGSQTSAADLRSRYRVQWDRQYLYLLEQREDDVLNFTENANRMYLSDATMLFLDINHDKTGSQYLSGDYAVMLSPSGTDGAPHAYIRQGNDAGVLEYPITDTIVGSSIDGGAYTMEVAIPWSSLQTTPFAPAGGTIVGMTILSTDNDGPDDWGQIMWIGDGDDQAKWADMQLAD</sequence>
<protein>
    <recommendedName>
        <fullName evidence="2">Carbohydrate-binding domain-containing protein</fullName>
    </recommendedName>
</protein>
<comment type="caution">
    <text evidence="3">The sequence shown here is derived from an EMBL/GenBank/DDBJ whole genome shotgun (WGS) entry which is preliminary data.</text>
</comment>
<dbReference type="Gene3D" id="2.60.40.1190">
    <property type="match status" value="1"/>
</dbReference>
<dbReference type="GO" id="GO:0016052">
    <property type="term" value="P:carbohydrate catabolic process"/>
    <property type="evidence" value="ECO:0007669"/>
    <property type="project" value="InterPro"/>
</dbReference>
<accession>A0A5R9GBT3</accession>
<evidence type="ECO:0000256" key="1">
    <source>
        <dbReference type="SAM" id="SignalP"/>
    </source>
</evidence>
<dbReference type="InterPro" id="IPR029062">
    <property type="entry name" value="Class_I_gatase-like"/>
</dbReference>
<name>A0A5R9GBT3_9BACL</name>
<organism evidence="3 4">
    <name type="scientific">Paenibacillus antri</name>
    <dbReference type="NCBI Taxonomy" id="2582848"/>
    <lineage>
        <taxon>Bacteria</taxon>
        <taxon>Bacillati</taxon>
        <taxon>Bacillota</taxon>
        <taxon>Bacilli</taxon>
        <taxon>Bacillales</taxon>
        <taxon>Paenibacillaceae</taxon>
        <taxon>Paenibacillus</taxon>
    </lineage>
</organism>